<dbReference type="Gene3D" id="1.10.10.60">
    <property type="entry name" value="Homeodomain-like"/>
    <property type="match status" value="1"/>
</dbReference>
<dbReference type="InterPro" id="IPR036163">
    <property type="entry name" value="HMA_dom_sf"/>
</dbReference>
<dbReference type="GO" id="GO:0003700">
    <property type="term" value="F:DNA-binding transcription factor activity"/>
    <property type="evidence" value="ECO:0007669"/>
    <property type="project" value="InterPro"/>
</dbReference>
<dbReference type="PANTHER" id="PTHR43280:SF28">
    <property type="entry name" value="HTH-TYPE TRANSCRIPTIONAL ACTIVATOR RHAS"/>
    <property type="match status" value="1"/>
</dbReference>
<dbReference type="SMART" id="SM00342">
    <property type="entry name" value="HTH_ARAC"/>
    <property type="match status" value="1"/>
</dbReference>
<dbReference type="GO" id="GO:0046872">
    <property type="term" value="F:metal ion binding"/>
    <property type="evidence" value="ECO:0007669"/>
    <property type="project" value="InterPro"/>
</dbReference>
<dbReference type="SUPFAM" id="SSF46689">
    <property type="entry name" value="Homeodomain-like"/>
    <property type="match status" value="1"/>
</dbReference>
<name>A0A4R1B286_9BACT</name>
<proteinExistence type="predicted"/>
<dbReference type="RefSeq" id="WP_131450630.1">
    <property type="nucleotide sequence ID" value="NZ_SJZI01000052.1"/>
</dbReference>
<dbReference type="AlphaFoldDB" id="A0A4R1B286"/>
<dbReference type="OrthoDB" id="952277at2"/>
<keyword evidence="2" id="KW-0238">DNA-binding</keyword>
<dbReference type="SUPFAM" id="SSF55008">
    <property type="entry name" value="HMA, heavy metal-associated domain"/>
    <property type="match status" value="1"/>
</dbReference>
<dbReference type="InterPro" id="IPR009057">
    <property type="entry name" value="Homeodomain-like_sf"/>
</dbReference>
<evidence type="ECO:0000259" key="4">
    <source>
        <dbReference type="PROSITE" id="PS01124"/>
    </source>
</evidence>
<dbReference type="GO" id="GO:0043565">
    <property type="term" value="F:sequence-specific DNA binding"/>
    <property type="evidence" value="ECO:0007669"/>
    <property type="project" value="InterPro"/>
</dbReference>
<reference evidence="5 6" key="1">
    <citation type="submission" date="2019-03" db="EMBL/GenBank/DDBJ databases">
        <authorList>
            <person name="Kim M.K.M."/>
        </authorList>
    </citation>
    <scope>NUCLEOTIDE SEQUENCE [LARGE SCALE GENOMIC DNA]</scope>
    <source>
        <strain evidence="5 6">17J68-12</strain>
    </source>
</reference>
<protein>
    <submittedName>
        <fullName evidence="5">AraC family transcriptional regulator</fullName>
    </submittedName>
</protein>
<accession>A0A4R1B286</accession>
<evidence type="ECO:0000256" key="2">
    <source>
        <dbReference type="ARBA" id="ARBA00023125"/>
    </source>
</evidence>
<feature type="domain" description="HTH araC/xylS-type" evidence="4">
    <location>
        <begin position="99"/>
        <end position="178"/>
    </location>
</feature>
<keyword evidence="1" id="KW-0805">Transcription regulation</keyword>
<evidence type="ECO:0000313" key="5">
    <source>
        <dbReference type="EMBL" id="TCJ12154.1"/>
    </source>
</evidence>
<keyword evidence="6" id="KW-1185">Reference proteome</keyword>
<keyword evidence="3" id="KW-0804">Transcription</keyword>
<gene>
    <name evidence="5" type="ORF">EPD60_16515</name>
</gene>
<dbReference type="EMBL" id="SJZI01000052">
    <property type="protein sequence ID" value="TCJ12154.1"/>
    <property type="molecule type" value="Genomic_DNA"/>
</dbReference>
<evidence type="ECO:0000313" key="6">
    <source>
        <dbReference type="Proteomes" id="UP000295334"/>
    </source>
</evidence>
<organism evidence="5 6">
    <name type="scientific">Flaviaesturariibacter flavus</name>
    <dbReference type="NCBI Taxonomy" id="2502780"/>
    <lineage>
        <taxon>Bacteria</taxon>
        <taxon>Pseudomonadati</taxon>
        <taxon>Bacteroidota</taxon>
        <taxon>Chitinophagia</taxon>
        <taxon>Chitinophagales</taxon>
        <taxon>Chitinophagaceae</taxon>
        <taxon>Flaviaestuariibacter</taxon>
    </lineage>
</organism>
<sequence length="192" mass="21679">MQVQKIVIKGMVCERCISSVTDELLKLDVQVMEVSLGQVILQAPFLIDEALIGERLRPLGFTLLSDKRSKVVKDVKALISEMYSGHFDFADHFRFSAFLASRMNMSYDKISNDFYALEKTSLEQFSISFRIDKIKEELVYTNKSLADIAVAFGFSSVAHVSKQFKTHTGLNPSYFRKLKTSKEATQASLSKA</sequence>
<evidence type="ECO:0000256" key="1">
    <source>
        <dbReference type="ARBA" id="ARBA00023015"/>
    </source>
</evidence>
<dbReference type="Proteomes" id="UP000295334">
    <property type="component" value="Unassembled WGS sequence"/>
</dbReference>
<dbReference type="PANTHER" id="PTHR43280">
    <property type="entry name" value="ARAC-FAMILY TRANSCRIPTIONAL REGULATOR"/>
    <property type="match status" value="1"/>
</dbReference>
<evidence type="ECO:0000256" key="3">
    <source>
        <dbReference type="ARBA" id="ARBA00023163"/>
    </source>
</evidence>
<comment type="caution">
    <text evidence="5">The sequence shown here is derived from an EMBL/GenBank/DDBJ whole genome shotgun (WGS) entry which is preliminary data.</text>
</comment>
<dbReference type="InterPro" id="IPR018060">
    <property type="entry name" value="HTH_AraC"/>
</dbReference>
<dbReference type="Gene3D" id="3.30.70.100">
    <property type="match status" value="1"/>
</dbReference>
<dbReference type="Pfam" id="PF12833">
    <property type="entry name" value="HTH_18"/>
    <property type="match status" value="1"/>
</dbReference>
<dbReference type="PROSITE" id="PS01124">
    <property type="entry name" value="HTH_ARAC_FAMILY_2"/>
    <property type="match status" value="1"/>
</dbReference>